<dbReference type="RefSeq" id="WP_074611811.1">
    <property type="nucleotide sequence ID" value="NZ_FNGY01000011.1"/>
</dbReference>
<organism evidence="1 2">
    <name type="scientific">Pedobacter steynii</name>
    <dbReference type="NCBI Taxonomy" id="430522"/>
    <lineage>
        <taxon>Bacteria</taxon>
        <taxon>Pseudomonadati</taxon>
        <taxon>Bacteroidota</taxon>
        <taxon>Sphingobacteriia</taxon>
        <taxon>Sphingobacteriales</taxon>
        <taxon>Sphingobacteriaceae</taxon>
        <taxon>Pedobacter</taxon>
    </lineage>
</organism>
<dbReference type="Proteomes" id="UP000183200">
    <property type="component" value="Unassembled WGS sequence"/>
</dbReference>
<evidence type="ECO:0000313" key="2">
    <source>
        <dbReference type="Proteomes" id="UP000183200"/>
    </source>
</evidence>
<reference evidence="2" key="1">
    <citation type="submission" date="2016-10" db="EMBL/GenBank/DDBJ databases">
        <authorList>
            <person name="Varghese N."/>
            <person name="Submissions S."/>
        </authorList>
    </citation>
    <scope>NUCLEOTIDE SEQUENCE [LARGE SCALE GENOMIC DNA]</scope>
    <source>
        <strain evidence="2">DSM 19110</strain>
    </source>
</reference>
<gene>
    <name evidence="1" type="ORF">SAMN05421820_11139</name>
</gene>
<dbReference type="OrthoDB" id="793497at2"/>
<keyword evidence="2" id="KW-1185">Reference proteome</keyword>
<evidence type="ECO:0000313" key="1">
    <source>
        <dbReference type="EMBL" id="SDO01796.1"/>
    </source>
</evidence>
<sequence>MKNVIVKTGKTTAENTKTAVVNNNATTIKPNEEANKTTKEWKPEAPAFVHGNPVNSLSVRPEEKTAEQDAVKEPSKVEIKASIAEKIAEQRAILERHIKLGDDLARKTRHRDNLKNIITTLEEFELQLKDNVDETDGNYYQGCLLTIKDDNGKTFTTKNPTIIRGVAEQVNTLCTEKLEEVELDIVNLIPA</sequence>
<dbReference type="AlphaFoldDB" id="A0A1H0G4J7"/>
<protein>
    <submittedName>
        <fullName evidence="1">Uncharacterized protein</fullName>
    </submittedName>
</protein>
<dbReference type="EMBL" id="FNGY01000011">
    <property type="protein sequence ID" value="SDO01796.1"/>
    <property type="molecule type" value="Genomic_DNA"/>
</dbReference>
<proteinExistence type="predicted"/>
<name>A0A1H0G4J7_9SPHI</name>
<accession>A0A1H0G4J7</accession>